<dbReference type="EMBL" id="KZ303675">
    <property type="protein sequence ID" value="PIA12542.1"/>
    <property type="molecule type" value="Genomic_DNA"/>
</dbReference>
<reference evidence="1 2" key="1">
    <citation type="journal article" date="2015" name="Genome Biol. Evol.">
        <title>Phylogenomic analyses indicate that early fungi evolved digesting cell walls of algal ancestors of land plants.</title>
        <authorList>
            <person name="Chang Y."/>
            <person name="Wang S."/>
            <person name="Sekimoto S."/>
            <person name="Aerts A.L."/>
            <person name="Choi C."/>
            <person name="Clum A."/>
            <person name="LaButti K.M."/>
            <person name="Lindquist E.A."/>
            <person name="Yee Ngan C."/>
            <person name="Ohm R.A."/>
            <person name="Salamov A.A."/>
            <person name="Grigoriev I.V."/>
            <person name="Spatafora J.W."/>
            <person name="Berbee M.L."/>
        </authorList>
    </citation>
    <scope>NUCLEOTIDE SEQUENCE [LARGE SCALE GENOMIC DNA]</scope>
    <source>
        <strain evidence="1 2">NRRL 1564</strain>
    </source>
</reference>
<dbReference type="AlphaFoldDB" id="A0A2G5B0J5"/>
<dbReference type="OrthoDB" id="5576344at2759"/>
<organism evidence="1 2">
    <name type="scientific">Coemansia reversa (strain ATCC 12441 / NRRL 1564)</name>
    <dbReference type="NCBI Taxonomy" id="763665"/>
    <lineage>
        <taxon>Eukaryota</taxon>
        <taxon>Fungi</taxon>
        <taxon>Fungi incertae sedis</taxon>
        <taxon>Zoopagomycota</taxon>
        <taxon>Kickxellomycotina</taxon>
        <taxon>Kickxellomycetes</taxon>
        <taxon>Kickxellales</taxon>
        <taxon>Kickxellaceae</taxon>
        <taxon>Coemansia</taxon>
    </lineage>
</organism>
<name>A0A2G5B0J5_COERN</name>
<dbReference type="Proteomes" id="UP000242474">
    <property type="component" value="Unassembled WGS sequence"/>
</dbReference>
<evidence type="ECO:0000313" key="2">
    <source>
        <dbReference type="Proteomes" id="UP000242474"/>
    </source>
</evidence>
<sequence length="126" mass="14863">MRVTVSLISCITGPLSQNGLCQSEDLALKVDSLEHTTINRMSRIADCLYHLQTIVKDNRRTLENSSNNLQEYAIDSRKDLEKEEKSKYIREMDKRNEDFDKRLRQEHHEFTQMHAQRLSKVLQDQL</sequence>
<keyword evidence="2" id="KW-1185">Reference proteome</keyword>
<accession>A0A2G5B0J5</accession>
<gene>
    <name evidence="1" type="ORF">COEREDRAFT_84060</name>
</gene>
<protein>
    <submittedName>
        <fullName evidence="1">Uncharacterized protein</fullName>
    </submittedName>
</protein>
<proteinExistence type="predicted"/>
<evidence type="ECO:0000313" key="1">
    <source>
        <dbReference type="EMBL" id="PIA12542.1"/>
    </source>
</evidence>